<dbReference type="GO" id="GO:0005634">
    <property type="term" value="C:nucleus"/>
    <property type="evidence" value="ECO:0007669"/>
    <property type="project" value="TreeGrafter"/>
</dbReference>
<dbReference type="Proteomes" id="UP000050795">
    <property type="component" value="Unassembled WGS sequence"/>
</dbReference>
<accession>A0AA85K4Y6</accession>
<dbReference type="PANTHER" id="PTHR13082">
    <property type="entry name" value="SAP18"/>
    <property type="match status" value="1"/>
</dbReference>
<dbReference type="PANTHER" id="PTHR13082:SF0">
    <property type="entry name" value="HISTONE DEACETYLASE COMPLEX SUBUNIT SAP18"/>
    <property type="match status" value="1"/>
</dbReference>
<feature type="compositionally biased region" description="Acidic residues" evidence="3">
    <location>
        <begin position="31"/>
        <end position="43"/>
    </location>
</feature>
<evidence type="ECO:0000256" key="1">
    <source>
        <dbReference type="ARBA" id="ARBA00009143"/>
    </source>
</evidence>
<reference evidence="5" key="2">
    <citation type="submission" date="2023-11" db="UniProtKB">
        <authorList>
            <consortium name="WormBaseParasite"/>
        </authorList>
    </citation>
    <scope>IDENTIFICATION</scope>
</reference>
<dbReference type="Gene3D" id="3.10.20.550">
    <property type="entry name" value="ASAP complex, SAP18 subunit"/>
    <property type="match status" value="1"/>
</dbReference>
<feature type="region of interest" description="Disordered" evidence="3">
    <location>
        <begin position="1"/>
        <end position="71"/>
    </location>
</feature>
<reference evidence="4" key="1">
    <citation type="submission" date="2022-06" db="EMBL/GenBank/DDBJ databases">
        <authorList>
            <person name="Berger JAMES D."/>
            <person name="Berger JAMES D."/>
        </authorList>
    </citation>
    <scope>NUCLEOTIDE SEQUENCE [LARGE SCALE GENOMIC DNA]</scope>
</reference>
<proteinExistence type="inferred from homology"/>
<dbReference type="WBParaSite" id="TREG1_6200.1">
    <property type="protein sequence ID" value="TREG1_6200.1"/>
    <property type="gene ID" value="TREG1_6200"/>
</dbReference>
<feature type="region of interest" description="Disordered" evidence="3">
    <location>
        <begin position="307"/>
        <end position="327"/>
    </location>
</feature>
<dbReference type="InterPro" id="IPR010516">
    <property type="entry name" value="SAP18"/>
</dbReference>
<feature type="compositionally biased region" description="Polar residues" evidence="3">
    <location>
        <begin position="118"/>
        <end position="128"/>
    </location>
</feature>
<dbReference type="GO" id="GO:0003714">
    <property type="term" value="F:transcription corepressor activity"/>
    <property type="evidence" value="ECO:0007669"/>
    <property type="project" value="TreeGrafter"/>
</dbReference>
<dbReference type="InterPro" id="IPR042534">
    <property type="entry name" value="SAP18_sf"/>
</dbReference>
<keyword evidence="4" id="KW-1185">Reference proteome</keyword>
<dbReference type="Pfam" id="PF06487">
    <property type="entry name" value="SAP18"/>
    <property type="match status" value="1"/>
</dbReference>
<feature type="region of interest" description="Disordered" evidence="3">
    <location>
        <begin position="103"/>
        <end position="155"/>
    </location>
</feature>
<evidence type="ECO:0000313" key="4">
    <source>
        <dbReference type="Proteomes" id="UP000050795"/>
    </source>
</evidence>
<evidence type="ECO:0000256" key="3">
    <source>
        <dbReference type="SAM" id="MobiDB-lite"/>
    </source>
</evidence>
<feature type="compositionally biased region" description="Polar residues" evidence="3">
    <location>
        <begin position="1"/>
        <end position="10"/>
    </location>
</feature>
<dbReference type="AlphaFoldDB" id="A0AA85K4Y6"/>
<evidence type="ECO:0000256" key="2">
    <source>
        <dbReference type="ARBA" id="ARBA00030511"/>
    </source>
</evidence>
<name>A0AA85K4Y6_TRIRE</name>
<organism evidence="4 5">
    <name type="scientific">Trichobilharzia regenti</name>
    <name type="common">Nasal bird schistosome</name>
    <dbReference type="NCBI Taxonomy" id="157069"/>
    <lineage>
        <taxon>Eukaryota</taxon>
        <taxon>Metazoa</taxon>
        <taxon>Spiralia</taxon>
        <taxon>Lophotrochozoa</taxon>
        <taxon>Platyhelminthes</taxon>
        <taxon>Trematoda</taxon>
        <taxon>Digenea</taxon>
        <taxon>Strigeidida</taxon>
        <taxon>Schistosomatoidea</taxon>
        <taxon>Schistosomatidae</taxon>
        <taxon>Trichobilharzia</taxon>
    </lineage>
</organism>
<protein>
    <recommendedName>
        <fullName evidence="2">18 kDa Sin3-associated polypeptide</fullName>
    </recommendedName>
</protein>
<sequence length="339" mass="37900">MENGRNTNLRSPVRPVSPLSRWQKAPLPLVDDNDDGVVDSDSERDDRRKLLSSSSGKHGNRIITRSSSRSPALFSSVHLASTGTTTVVDIPPSEETRRIIVRRSLHDPEPDDDYAEKQQPSSKHQNLKSIDEYSRSVVTSHNSNKRRTKDERSRKAIRRSMLHKYHRSIPQPIIPSGIDRENACPILLHYNKGKMPENEIQLNTWIDASLAELAEEVRSVVRVARRRGTRMHFAVVYPDSRGTYGRHQLGVEPNNDGMNNNSNNNTNSQKPFNLVDDSAVMLISKKFQIGDCVDCAIVECTPGSLGGWSSGRRPLGPPPPSQLTASDSRISALEEARMI</sequence>
<evidence type="ECO:0000313" key="5">
    <source>
        <dbReference type="WBParaSite" id="TREG1_6200.1"/>
    </source>
</evidence>
<comment type="similarity">
    <text evidence="1">Belongs to the SAP18 family.</text>
</comment>